<dbReference type="EMBL" id="BCWF01000021">
    <property type="protein sequence ID" value="GAT27389.1"/>
    <property type="molecule type" value="Genomic_DNA"/>
</dbReference>
<reference evidence="1 2" key="1">
    <citation type="journal article" date="2016" name="DNA Res.">
        <title>Genome sequence of Aspergillus luchuensis NBRC 4314.</title>
        <authorList>
            <person name="Yamada O."/>
            <person name="Machida M."/>
            <person name="Hosoyama A."/>
            <person name="Goto M."/>
            <person name="Takahashi T."/>
            <person name="Futagami T."/>
            <person name="Yamagata Y."/>
            <person name="Takeuchi M."/>
            <person name="Kobayashi T."/>
            <person name="Koike H."/>
            <person name="Abe K."/>
            <person name="Asai K."/>
            <person name="Arita M."/>
            <person name="Fujita N."/>
            <person name="Fukuda K."/>
            <person name="Higa K."/>
            <person name="Horikawa H."/>
            <person name="Ishikawa T."/>
            <person name="Jinno K."/>
            <person name="Kato Y."/>
            <person name="Kirimura K."/>
            <person name="Mizutani O."/>
            <person name="Nakasone K."/>
            <person name="Sano M."/>
            <person name="Shiraishi Y."/>
            <person name="Tsukahara M."/>
            <person name="Gomi K."/>
        </authorList>
    </citation>
    <scope>NUCLEOTIDE SEQUENCE [LARGE SCALE GENOMIC DNA]</scope>
    <source>
        <strain evidence="1 2">RIB 2604</strain>
    </source>
</reference>
<reference evidence="2" key="2">
    <citation type="submission" date="2016-02" db="EMBL/GenBank/DDBJ databases">
        <title>Genome sequencing of Aspergillus luchuensis NBRC 4314.</title>
        <authorList>
            <person name="Yamada O."/>
        </authorList>
    </citation>
    <scope>NUCLEOTIDE SEQUENCE [LARGE SCALE GENOMIC DNA]</scope>
    <source>
        <strain evidence="2">RIB 2604</strain>
    </source>
</reference>
<evidence type="ECO:0000313" key="1">
    <source>
        <dbReference type="EMBL" id="GAT27389.1"/>
    </source>
</evidence>
<sequence>MLALQCGYGPSWIRECRPTPERLSNKHLAVKLTFQKTALCTETPLEDVSRPKRVLVDSKVGRGELELELELEHVGLRTCRVAVSVACYWSLAFPRHHVADLRQQAA</sequence>
<comment type="caution">
    <text evidence="1">The sequence shown here is derived from an EMBL/GenBank/DDBJ whole genome shotgun (WGS) entry which is preliminary data.</text>
</comment>
<accession>A0A146FPZ8</accession>
<evidence type="ECO:0000313" key="2">
    <source>
        <dbReference type="Proteomes" id="UP000075230"/>
    </source>
</evidence>
<gene>
    <name evidence="1" type="ORF">RIB2604_02110800</name>
</gene>
<organism evidence="1 2">
    <name type="scientific">Aspergillus kawachii</name>
    <name type="common">White koji mold</name>
    <name type="synonym">Aspergillus awamori var. kawachi</name>
    <dbReference type="NCBI Taxonomy" id="1069201"/>
    <lineage>
        <taxon>Eukaryota</taxon>
        <taxon>Fungi</taxon>
        <taxon>Dikarya</taxon>
        <taxon>Ascomycota</taxon>
        <taxon>Pezizomycotina</taxon>
        <taxon>Eurotiomycetes</taxon>
        <taxon>Eurotiomycetidae</taxon>
        <taxon>Eurotiales</taxon>
        <taxon>Aspergillaceae</taxon>
        <taxon>Aspergillus</taxon>
        <taxon>Aspergillus subgen. Circumdati</taxon>
    </lineage>
</organism>
<dbReference type="Proteomes" id="UP000075230">
    <property type="component" value="Unassembled WGS sequence"/>
</dbReference>
<dbReference type="AlphaFoldDB" id="A0A146FPZ8"/>
<name>A0A146FPZ8_ASPKA</name>
<protein>
    <submittedName>
        <fullName evidence="1">Mago nashi domain protein</fullName>
    </submittedName>
</protein>
<proteinExistence type="predicted"/>